<dbReference type="Proteomes" id="UP000229317">
    <property type="component" value="Unassembled WGS sequence"/>
</dbReference>
<reference evidence="1 2" key="1">
    <citation type="submission" date="2017-09" db="EMBL/GenBank/DDBJ databases">
        <title>Depth-based differentiation of microbial function through sediment-hosted aquifers and enrichment of novel symbionts in the deep terrestrial subsurface.</title>
        <authorList>
            <person name="Probst A.J."/>
            <person name="Ladd B."/>
            <person name="Jarett J.K."/>
            <person name="Geller-Mcgrath D.E."/>
            <person name="Sieber C.M."/>
            <person name="Emerson J.B."/>
            <person name="Anantharaman K."/>
            <person name="Thomas B.C."/>
            <person name="Malmstrom R."/>
            <person name="Stieglmeier M."/>
            <person name="Klingl A."/>
            <person name="Woyke T."/>
            <person name="Ryan C.M."/>
            <person name="Banfield J.F."/>
        </authorList>
    </citation>
    <scope>NUCLEOTIDE SEQUENCE [LARGE SCALE GENOMIC DNA]</scope>
    <source>
        <strain evidence="1">CG11_big_fil_rev_8_21_14_0_20_40_15</strain>
    </source>
</reference>
<dbReference type="PANTHER" id="PTHR38597:SF1">
    <property type="entry name" value="BLL3834 PROTEIN"/>
    <property type="match status" value="1"/>
</dbReference>
<sequence length="398" mass="44971">MIQRGIATFGLDFGKCPPWLFERMVALGRQMTLAIVAEEGPEEYIRRLADPAWFQSLGTVLAFDWNASGLTTILTAALKEAVRGQERDLGVFICGGKGKTSLKTPDEIKVWSERINLAPENSKALVYNSRMAAKVDSAMIQDGFQIYHHSFFFTKSGAWTVVQQGMNTANQTARRYHWHSKNVKDLVCEPHSAIASQIKIKSVLDLTAKASGKNREISKELVTTQGFNTLMKDFIILSKYITPLSQTADISDISGQQRMKFLNLENLEFRAHPVINEDFSKSKYLQKILWRLAENKPESYEKLLATEGVGPKTIRALSLVAEVLYGARPSYQDPARYSFAHGGKDGTPYPVDRITYDQTIQTMKKYVQKARLPYLEKQHSLKILDAKIKSEKNHNQPF</sequence>
<evidence type="ECO:0000313" key="2">
    <source>
        <dbReference type="Proteomes" id="UP000229317"/>
    </source>
</evidence>
<protein>
    <recommendedName>
        <fullName evidence="3">DUF763 domain-containing protein</fullName>
    </recommendedName>
</protein>
<dbReference type="PANTHER" id="PTHR38597">
    <property type="entry name" value="BLL3834 PROTEIN"/>
    <property type="match status" value="1"/>
</dbReference>
<organism evidence="1 2">
    <name type="scientific">Candidatus Portnoybacteria bacterium CG11_big_fil_rev_8_21_14_0_20_40_15</name>
    <dbReference type="NCBI Taxonomy" id="1974817"/>
    <lineage>
        <taxon>Bacteria</taxon>
        <taxon>Candidatus Portnoyibacteriota</taxon>
    </lineage>
</organism>
<evidence type="ECO:0008006" key="3">
    <source>
        <dbReference type="Google" id="ProtNLM"/>
    </source>
</evidence>
<dbReference type="EMBL" id="PCVO01000045">
    <property type="protein sequence ID" value="PIQ75113.1"/>
    <property type="molecule type" value="Genomic_DNA"/>
</dbReference>
<dbReference type="AlphaFoldDB" id="A0A2H0KSH3"/>
<proteinExistence type="predicted"/>
<gene>
    <name evidence="1" type="ORF">COV84_02870</name>
</gene>
<name>A0A2H0KSH3_9BACT</name>
<comment type="caution">
    <text evidence="1">The sequence shown here is derived from an EMBL/GenBank/DDBJ whole genome shotgun (WGS) entry which is preliminary data.</text>
</comment>
<dbReference type="Pfam" id="PF05559">
    <property type="entry name" value="DUF763"/>
    <property type="match status" value="1"/>
</dbReference>
<accession>A0A2H0KSH3</accession>
<dbReference type="InterPro" id="IPR008482">
    <property type="entry name" value="DUF763"/>
</dbReference>
<evidence type="ECO:0000313" key="1">
    <source>
        <dbReference type="EMBL" id="PIQ75113.1"/>
    </source>
</evidence>